<evidence type="ECO:0000256" key="4">
    <source>
        <dbReference type="ARBA" id="ARBA00023014"/>
    </source>
</evidence>
<dbReference type="GO" id="GO:0051536">
    <property type="term" value="F:iron-sulfur cluster binding"/>
    <property type="evidence" value="ECO:0007669"/>
    <property type="project" value="UniProtKB-KW"/>
</dbReference>
<dbReference type="PROSITE" id="PS51918">
    <property type="entry name" value="RADICAL_SAM"/>
    <property type="match status" value="1"/>
</dbReference>
<dbReference type="InterPro" id="IPR013785">
    <property type="entry name" value="Aldolase_TIM"/>
</dbReference>
<dbReference type="SUPFAM" id="SSF102114">
    <property type="entry name" value="Radical SAM enzymes"/>
    <property type="match status" value="1"/>
</dbReference>
<dbReference type="InterPro" id="IPR058240">
    <property type="entry name" value="rSAM_sf"/>
</dbReference>
<evidence type="ECO:0000256" key="1">
    <source>
        <dbReference type="ARBA" id="ARBA00022691"/>
    </source>
</evidence>
<keyword evidence="4" id="KW-0411">Iron-sulfur</keyword>
<reference evidence="6" key="1">
    <citation type="journal article" date="2024" name="Int. J. Syst. Evol. Microbiol.">
        <title>Brooklawnia propionicigenes sp. nov., a facultatively anaerobic, propionate-producing bacterium isolated from a methanogenic reactor treating waste from cattle farms.</title>
        <authorList>
            <person name="Akita Y."/>
            <person name="Ueki A."/>
            <person name="Tonouchi A."/>
            <person name="Sugawara Y."/>
            <person name="Honma S."/>
            <person name="Kaku N."/>
            <person name="Ueki K."/>
        </authorList>
    </citation>
    <scope>NUCLEOTIDE SEQUENCE</scope>
    <source>
        <strain evidence="6">SH051</strain>
    </source>
</reference>
<organism evidence="6 7">
    <name type="scientific">Brooklawnia propionicigenes</name>
    <dbReference type="NCBI Taxonomy" id="3041175"/>
    <lineage>
        <taxon>Bacteria</taxon>
        <taxon>Bacillati</taxon>
        <taxon>Actinomycetota</taxon>
        <taxon>Actinomycetes</taxon>
        <taxon>Propionibacteriales</taxon>
        <taxon>Propionibacteriaceae</taxon>
        <taxon>Brooklawnia</taxon>
    </lineage>
</organism>
<dbReference type="Proteomes" id="UP001431656">
    <property type="component" value="Chromosome"/>
</dbReference>
<accession>A0AAN0KJA3</accession>
<evidence type="ECO:0000313" key="7">
    <source>
        <dbReference type="Proteomes" id="UP001431656"/>
    </source>
</evidence>
<dbReference type="GO" id="GO:0046872">
    <property type="term" value="F:metal ion binding"/>
    <property type="evidence" value="ECO:0007669"/>
    <property type="project" value="UniProtKB-KW"/>
</dbReference>
<evidence type="ECO:0000256" key="3">
    <source>
        <dbReference type="ARBA" id="ARBA00023004"/>
    </source>
</evidence>
<keyword evidence="1" id="KW-0949">S-adenosyl-L-methionine</keyword>
<proteinExistence type="predicted"/>
<dbReference type="AlphaFoldDB" id="A0AAN0KJA3"/>
<evidence type="ECO:0000313" key="6">
    <source>
        <dbReference type="EMBL" id="BEH03135.1"/>
    </source>
</evidence>
<protein>
    <recommendedName>
        <fullName evidence="5">Radical SAM core domain-containing protein</fullName>
    </recommendedName>
</protein>
<keyword evidence="2" id="KW-0479">Metal-binding</keyword>
<name>A0AAN0KJA3_9ACTN</name>
<evidence type="ECO:0000256" key="2">
    <source>
        <dbReference type="ARBA" id="ARBA00022723"/>
    </source>
</evidence>
<dbReference type="EMBL" id="AP028056">
    <property type="protein sequence ID" value="BEH03135.1"/>
    <property type="molecule type" value="Genomic_DNA"/>
</dbReference>
<feature type="domain" description="Radical SAM core" evidence="5">
    <location>
        <begin position="110"/>
        <end position="345"/>
    </location>
</feature>
<keyword evidence="3" id="KW-0408">Iron</keyword>
<dbReference type="Gene3D" id="3.20.20.70">
    <property type="entry name" value="Aldolase class I"/>
    <property type="match status" value="1"/>
</dbReference>
<keyword evidence="7" id="KW-1185">Reference proteome</keyword>
<gene>
    <name evidence="6" type="ORF">brsh051_24160</name>
</gene>
<evidence type="ECO:0000259" key="5">
    <source>
        <dbReference type="PROSITE" id="PS51918"/>
    </source>
</evidence>
<dbReference type="KEGG" id="broo:brsh051_24160"/>
<sequence>MNTAHDSLSLEELRFYADRHSIPVEDVVFIALNFFGLNWDVEFNRMRTALRLSEDSRFSEARALDEWNYYLALPVRPDSPFRLENGDLLLGSDLVGRTFGATEDYCDSHYQRRMGTCLNINPNTRTSCRGCDFCYTAYQVPLDRQKMTTPDEIRGFFTNWVSEQRVPDLSHLQQISIVTGCYGSEAHLVNFLLSLRDEASKLGFDGRIFYLGSALSDPVAIKRLGESGPFGYCISLECFDRRTILHRTKAALSLEAIKETMSTSMDAGMEVNYTYIVGLEPIEEFIPRMEEFTACTNKFPTVNLLQLHQQHDAGLRDPSAGTLDYYLSARRAIENIYRDTELRPKAWEDYRSLWFLRFGGEAVEGPRFPDRESISELQGLSVGA</sequence>
<dbReference type="InterPro" id="IPR007197">
    <property type="entry name" value="rSAM"/>
</dbReference>
<dbReference type="GO" id="GO:0003824">
    <property type="term" value="F:catalytic activity"/>
    <property type="evidence" value="ECO:0007669"/>
    <property type="project" value="InterPro"/>
</dbReference>